<proteinExistence type="inferred from homology"/>
<feature type="domain" description="Carbohydrate kinase FGGY N-terminal" evidence="4">
    <location>
        <begin position="18"/>
        <end position="220"/>
    </location>
</feature>
<reference evidence="6 7" key="1">
    <citation type="submission" date="2013-08" db="EMBL/GenBank/DDBJ databases">
        <title>Genome sequencing of Cellulomonas carbonis T26.</title>
        <authorList>
            <person name="Chen F."/>
            <person name="Li Y."/>
            <person name="Wang G."/>
        </authorList>
    </citation>
    <scope>NUCLEOTIDE SEQUENCE [LARGE SCALE GENOMIC DNA]</scope>
    <source>
        <strain evidence="6 7">T26</strain>
    </source>
</reference>
<dbReference type="SUPFAM" id="SSF53067">
    <property type="entry name" value="Actin-like ATPase domain"/>
    <property type="match status" value="2"/>
</dbReference>
<gene>
    <name evidence="6" type="ORF">N868_02715</name>
</gene>
<accession>A0A0A0BVU2</accession>
<dbReference type="Pfam" id="PF00370">
    <property type="entry name" value="FGGY_N"/>
    <property type="match status" value="1"/>
</dbReference>
<evidence type="ECO:0000313" key="7">
    <source>
        <dbReference type="Proteomes" id="UP000029839"/>
    </source>
</evidence>
<sequence length="492" mass="51477">MARTGDDVALELAQDPLVVALDVGSTASRGGLYDATGRPVRGHQHKVPHAFTVAADGTSVIGPDQVADEIAAILDAVTTGVPVGRVAGVAMDTFASSLVAVDAGGGALTPCFTYADSRSAGEVVALRAELDERALHQRTGTRIHTSYHAPRLRWLRATRPRAVDDAAAFWSLGEHVLNRLVGEPLCGTSTAAWTGLLDRRTGVLDPELLDAAGVAADRISAGLDPSAPAHPEVPSRWPALRGAAWFPVVTDGFASNVGAGATDATVLAAATATSGALRVLLDGPADPLPFGLWSYRVDARRTLLGGALNDVGRAVSWAESTLRLGPDLRAVLAAPPTTATPLVLPYLTGERAPGWVSDARAVMTGLSAATDADSVFRGIVEGVAMTYARVADELGPAAPDVVEVAASGRVTNDHPQWLQVLADVLGRPVTHVTRKRSTARGTALLALDVLAPDVARAPRVTGRTYEPAPAHADHYRERRRQFARVYDEVLLA</sequence>
<dbReference type="OrthoDB" id="9782710at2"/>
<dbReference type="RefSeq" id="WP_043603258.1">
    <property type="nucleotide sequence ID" value="NZ_AXCY01000009.1"/>
</dbReference>
<dbReference type="InterPro" id="IPR000577">
    <property type="entry name" value="Carb_kinase_FGGY"/>
</dbReference>
<dbReference type="EMBL" id="AXCY01000009">
    <property type="protein sequence ID" value="KGM12061.1"/>
    <property type="molecule type" value="Genomic_DNA"/>
</dbReference>
<dbReference type="InterPro" id="IPR018484">
    <property type="entry name" value="FGGY_N"/>
</dbReference>
<organism evidence="6 7">
    <name type="scientific">Cellulomonas carbonis T26</name>
    <dbReference type="NCBI Taxonomy" id="947969"/>
    <lineage>
        <taxon>Bacteria</taxon>
        <taxon>Bacillati</taxon>
        <taxon>Actinomycetota</taxon>
        <taxon>Actinomycetes</taxon>
        <taxon>Micrococcales</taxon>
        <taxon>Cellulomonadaceae</taxon>
        <taxon>Cellulomonas</taxon>
    </lineage>
</organism>
<comment type="similarity">
    <text evidence="1">Belongs to the FGGY kinase family.</text>
</comment>
<dbReference type="GO" id="GO:0005975">
    <property type="term" value="P:carbohydrate metabolic process"/>
    <property type="evidence" value="ECO:0007669"/>
    <property type="project" value="InterPro"/>
</dbReference>
<dbReference type="PIRSF" id="PIRSF000538">
    <property type="entry name" value="GlpK"/>
    <property type="match status" value="1"/>
</dbReference>
<name>A0A0A0BVU2_9CELL</name>
<evidence type="ECO:0000259" key="5">
    <source>
        <dbReference type="Pfam" id="PF02782"/>
    </source>
</evidence>
<dbReference type="PANTHER" id="PTHR43095:SF2">
    <property type="entry name" value="GLUCONOKINASE"/>
    <property type="match status" value="1"/>
</dbReference>
<protein>
    <submittedName>
        <fullName evidence="6">Sugar kinase</fullName>
    </submittedName>
</protein>
<comment type="caution">
    <text evidence="6">The sequence shown here is derived from an EMBL/GenBank/DDBJ whole genome shotgun (WGS) entry which is preliminary data.</text>
</comment>
<dbReference type="InterPro" id="IPR050406">
    <property type="entry name" value="FGGY_Carb_Kinase"/>
</dbReference>
<dbReference type="GO" id="GO:0016301">
    <property type="term" value="F:kinase activity"/>
    <property type="evidence" value="ECO:0007669"/>
    <property type="project" value="UniProtKB-KW"/>
</dbReference>
<dbReference type="Proteomes" id="UP000029839">
    <property type="component" value="Unassembled WGS sequence"/>
</dbReference>
<keyword evidence="7" id="KW-1185">Reference proteome</keyword>
<evidence type="ECO:0000256" key="3">
    <source>
        <dbReference type="ARBA" id="ARBA00022777"/>
    </source>
</evidence>
<evidence type="ECO:0000313" key="6">
    <source>
        <dbReference type="EMBL" id="KGM12061.1"/>
    </source>
</evidence>
<feature type="domain" description="Carbohydrate kinase FGGY C-terminal" evidence="5">
    <location>
        <begin position="330"/>
        <end position="446"/>
    </location>
</feature>
<dbReference type="PANTHER" id="PTHR43095">
    <property type="entry name" value="SUGAR KINASE"/>
    <property type="match status" value="1"/>
</dbReference>
<evidence type="ECO:0000259" key="4">
    <source>
        <dbReference type="Pfam" id="PF00370"/>
    </source>
</evidence>
<keyword evidence="3 6" id="KW-0418">Kinase</keyword>
<dbReference type="CDD" id="cd07770">
    <property type="entry name" value="ASKHA_NBD_FGGY_GntK"/>
    <property type="match status" value="1"/>
</dbReference>
<dbReference type="InterPro" id="IPR018485">
    <property type="entry name" value="FGGY_C"/>
</dbReference>
<reference evidence="6 7" key="2">
    <citation type="journal article" date="2015" name="Stand. Genomic Sci.">
        <title>Draft genome sequence of Cellulomonas carbonis T26(T) and comparative analysis of six Cellulomonas genomes.</title>
        <authorList>
            <person name="Zhuang W."/>
            <person name="Zhang S."/>
            <person name="Xia X."/>
            <person name="Wang G."/>
        </authorList>
    </citation>
    <scope>NUCLEOTIDE SEQUENCE [LARGE SCALE GENOMIC DNA]</scope>
    <source>
        <strain evidence="6 7">T26</strain>
    </source>
</reference>
<dbReference type="Gene3D" id="3.30.420.40">
    <property type="match status" value="2"/>
</dbReference>
<evidence type="ECO:0000256" key="2">
    <source>
        <dbReference type="ARBA" id="ARBA00022679"/>
    </source>
</evidence>
<keyword evidence="2" id="KW-0808">Transferase</keyword>
<dbReference type="InterPro" id="IPR043129">
    <property type="entry name" value="ATPase_NBD"/>
</dbReference>
<dbReference type="Pfam" id="PF02782">
    <property type="entry name" value="FGGY_C"/>
    <property type="match status" value="1"/>
</dbReference>
<evidence type="ECO:0000256" key="1">
    <source>
        <dbReference type="ARBA" id="ARBA00009156"/>
    </source>
</evidence>
<dbReference type="AlphaFoldDB" id="A0A0A0BVU2"/>